<keyword evidence="1" id="KW-1133">Transmembrane helix</keyword>
<protein>
    <submittedName>
        <fullName evidence="3">Stp1/IreP family PP2C-type Ser/Thr phosphatase</fullName>
    </submittedName>
</protein>
<dbReference type="GO" id="GO:0004722">
    <property type="term" value="F:protein serine/threonine phosphatase activity"/>
    <property type="evidence" value="ECO:0007669"/>
    <property type="project" value="InterPro"/>
</dbReference>
<comment type="caution">
    <text evidence="3">The sequence shown here is derived from an EMBL/GenBank/DDBJ whole genome shotgun (WGS) entry which is preliminary data.</text>
</comment>
<dbReference type="NCBIfam" id="NF033484">
    <property type="entry name" value="Stp1_PP2C_phos"/>
    <property type="match status" value="1"/>
</dbReference>
<evidence type="ECO:0000313" key="3">
    <source>
        <dbReference type="EMBL" id="HFG20911.1"/>
    </source>
</evidence>
<dbReference type="Gene3D" id="3.60.40.10">
    <property type="entry name" value="PPM-type phosphatase domain"/>
    <property type="match status" value="1"/>
</dbReference>
<gene>
    <name evidence="3" type="ORF">ENS82_09390</name>
</gene>
<feature type="domain" description="PPM-type phosphatase" evidence="2">
    <location>
        <begin position="11"/>
        <end position="242"/>
    </location>
</feature>
<accession>A0A7C3DKQ3</accession>
<dbReference type="PANTHER" id="PTHR47992">
    <property type="entry name" value="PROTEIN PHOSPHATASE"/>
    <property type="match status" value="1"/>
</dbReference>
<dbReference type="InterPro" id="IPR036457">
    <property type="entry name" value="PPM-type-like_dom_sf"/>
</dbReference>
<keyword evidence="1" id="KW-0472">Membrane</keyword>
<dbReference type="SMART" id="SM00332">
    <property type="entry name" value="PP2Cc"/>
    <property type="match status" value="1"/>
</dbReference>
<reference evidence="3" key="1">
    <citation type="journal article" date="2020" name="mSystems">
        <title>Genome- and Community-Level Interaction Insights into Carbon Utilization and Element Cycling Functions of Hydrothermarchaeota in Hydrothermal Sediment.</title>
        <authorList>
            <person name="Zhou Z."/>
            <person name="Liu Y."/>
            <person name="Xu W."/>
            <person name="Pan J."/>
            <person name="Luo Z.H."/>
            <person name="Li M."/>
        </authorList>
    </citation>
    <scope>NUCLEOTIDE SEQUENCE [LARGE SCALE GENOMIC DNA]</scope>
    <source>
        <strain evidence="3">SpSt-524</strain>
    </source>
</reference>
<dbReference type="RefSeq" id="WP_409657109.1">
    <property type="nucleotide sequence ID" value="NZ_JBKBUW010000039.1"/>
</dbReference>
<dbReference type="SMART" id="SM00331">
    <property type="entry name" value="PP2C_SIG"/>
    <property type="match status" value="1"/>
</dbReference>
<dbReference type="InterPro" id="IPR015655">
    <property type="entry name" value="PP2C"/>
</dbReference>
<name>A0A7C3DKQ3_MEIRU</name>
<dbReference type="InterPro" id="IPR001932">
    <property type="entry name" value="PPM-type_phosphatase-like_dom"/>
</dbReference>
<evidence type="ECO:0000259" key="2">
    <source>
        <dbReference type="PROSITE" id="PS51746"/>
    </source>
</evidence>
<dbReference type="PROSITE" id="PS51746">
    <property type="entry name" value="PPM_2"/>
    <property type="match status" value="1"/>
</dbReference>
<dbReference type="CDD" id="cd00143">
    <property type="entry name" value="PP2Cc"/>
    <property type="match status" value="1"/>
</dbReference>
<dbReference type="EMBL" id="DSWI01000019">
    <property type="protein sequence ID" value="HFG20911.1"/>
    <property type="molecule type" value="Genomic_DNA"/>
</dbReference>
<dbReference type="AlphaFoldDB" id="A0A7C3DKQ3"/>
<keyword evidence="1" id="KW-0812">Transmembrane</keyword>
<dbReference type="SUPFAM" id="SSF81606">
    <property type="entry name" value="PP2C-like"/>
    <property type="match status" value="1"/>
</dbReference>
<feature type="transmembrane region" description="Helical" evidence="1">
    <location>
        <begin position="293"/>
        <end position="311"/>
    </location>
</feature>
<dbReference type="Pfam" id="PF13672">
    <property type="entry name" value="PP2C_2"/>
    <property type="match status" value="1"/>
</dbReference>
<evidence type="ECO:0000256" key="1">
    <source>
        <dbReference type="SAM" id="Phobius"/>
    </source>
</evidence>
<proteinExistence type="predicted"/>
<sequence length="320" mass="34641">MPGSDSLPMVFAAALTDPGRKRALNEDAVVQLLTPYGGIFIVADGMGGHRTGEVASQMAVSQIVEILKRSEPSPQGLLEAYEAANEAIYLAGQKPESRGMGTTCTALWLDLPYALIAHVGDSRAYLLRDGELMQLTQDHSWVADRVRQGLLSEDEARNHRWRNVITNALGSFPSARVDLVGLKVRPGDVFLLCSDGLSGVLEDRVLAEMVLTNPPEPAVAKLVKLANEWGGPDNISAVVVTIGSQVAENPRPYALPLEASNGQPVHLQSGDHPEVLTTQIVEPQKKPTFWQRWSNVILLLLWLGLLAFVLFNQLGSGSTP</sequence>
<organism evidence="3">
    <name type="scientific">Meiothermus ruber</name>
    <dbReference type="NCBI Taxonomy" id="277"/>
    <lineage>
        <taxon>Bacteria</taxon>
        <taxon>Thermotogati</taxon>
        <taxon>Deinococcota</taxon>
        <taxon>Deinococci</taxon>
        <taxon>Thermales</taxon>
        <taxon>Thermaceae</taxon>
        <taxon>Meiothermus</taxon>
    </lineage>
</organism>